<dbReference type="EMBL" id="JBHFFA010000003">
    <property type="protein sequence ID" value="KAL2635653.1"/>
    <property type="molecule type" value="Genomic_DNA"/>
</dbReference>
<dbReference type="Proteomes" id="UP001605036">
    <property type="component" value="Unassembled WGS sequence"/>
</dbReference>
<feature type="region of interest" description="Disordered" evidence="1">
    <location>
        <begin position="113"/>
        <end position="155"/>
    </location>
</feature>
<reference evidence="2 3" key="1">
    <citation type="submission" date="2024-09" db="EMBL/GenBank/DDBJ databases">
        <title>Chromosome-scale assembly of Riccia fluitans.</title>
        <authorList>
            <person name="Paukszto L."/>
            <person name="Sawicki J."/>
            <person name="Karawczyk K."/>
            <person name="Piernik-Szablinska J."/>
            <person name="Szczecinska M."/>
            <person name="Mazdziarz M."/>
        </authorList>
    </citation>
    <scope>NUCLEOTIDE SEQUENCE [LARGE SCALE GENOMIC DNA]</scope>
    <source>
        <strain evidence="2">Rf_01</strain>
        <tissue evidence="2">Aerial parts of the thallus</tissue>
    </source>
</reference>
<evidence type="ECO:0000313" key="2">
    <source>
        <dbReference type="EMBL" id="KAL2635653.1"/>
    </source>
</evidence>
<comment type="caution">
    <text evidence="2">The sequence shown here is derived from an EMBL/GenBank/DDBJ whole genome shotgun (WGS) entry which is preliminary data.</text>
</comment>
<proteinExistence type="predicted"/>
<evidence type="ECO:0000256" key="1">
    <source>
        <dbReference type="SAM" id="MobiDB-lite"/>
    </source>
</evidence>
<dbReference type="AlphaFoldDB" id="A0ABD1YY78"/>
<protein>
    <submittedName>
        <fullName evidence="2">Uncharacterized protein</fullName>
    </submittedName>
</protein>
<evidence type="ECO:0000313" key="3">
    <source>
        <dbReference type="Proteomes" id="UP001605036"/>
    </source>
</evidence>
<gene>
    <name evidence="2" type="ORF">R1flu_007132</name>
</gene>
<sequence>MDRFLEAVAHRPAHIALFEQMKVVFDSYVNPIAKTDQEQLIAGLDRTGFNVDQFLGRVPHATPADEVTPSRQGGSDYLEEVGACTLARLQCEISIIEGSSRSNPLRMMYAGKPSQSPPMEPTVHEDHQSPIDVQDGSSVPNDVLEDPYVEESSARNAKELEMVLYTP</sequence>
<name>A0ABD1YY78_9MARC</name>
<keyword evidence="3" id="KW-1185">Reference proteome</keyword>
<organism evidence="2 3">
    <name type="scientific">Riccia fluitans</name>
    <dbReference type="NCBI Taxonomy" id="41844"/>
    <lineage>
        <taxon>Eukaryota</taxon>
        <taxon>Viridiplantae</taxon>
        <taxon>Streptophyta</taxon>
        <taxon>Embryophyta</taxon>
        <taxon>Marchantiophyta</taxon>
        <taxon>Marchantiopsida</taxon>
        <taxon>Marchantiidae</taxon>
        <taxon>Marchantiales</taxon>
        <taxon>Ricciaceae</taxon>
        <taxon>Riccia</taxon>
    </lineage>
</organism>
<accession>A0ABD1YY78</accession>